<dbReference type="PANTHER" id="PTHR14978:SF0">
    <property type="entry name" value="BETA-CATENIN-LIKE PROTEIN 1"/>
    <property type="match status" value="1"/>
</dbReference>
<feature type="region of interest" description="Disordered" evidence="6">
    <location>
        <begin position="1"/>
        <end position="74"/>
    </location>
</feature>
<organism evidence="8 9">
    <name type="scientific">Malassezia caprae</name>
    <dbReference type="NCBI Taxonomy" id="1381934"/>
    <lineage>
        <taxon>Eukaryota</taxon>
        <taxon>Fungi</taxon>
        <taxon>Dikarya</taxon>
        <taxon>Basidiomycota</taxon>
        <taxon>Ustilaginomycotina</taxon>
        <taxon>Malasseziomycetes</taxon>
        <taxon>Malasseziales</taxon>
        <taxon>Malasseziaceae</taxon>
        <taxon>Malassezia</taxon>
    </lineage>
</organism>
<dbReference type="PANTHER" id="PTHR14978">
    <property type="entry name" value="BETA-CATENIN-LIKE PROTEIN 1 NUCLEAR ASSOCIATED PROTEIN"/>
    <property type="match status" value="1"/>
</dbReference>
<dbReference type="Pfam" id="PF08216">
    <property type="entry name" value="CTNNBL"/>
    <property type="match status" value="1"/>
</dbReference>
<protein>
    <recommendedName>
        <fullName evidence="7">Beta-catenin-like protein 1 N-terminal domain-containing protein</fullName>
    </recommendedName>
</protein>
<name>A0AAF0E5V3_9BASI</name>
<evidence type="ECO:0000313" key="8">
    <source>
        <dbReference type="EMBL" id="WFD18764.1"/>
    </source>
</evidence>
<dbReference type="SUPFAM" id="SSF48371">
    <property type="entry name" value="ARM repeat"/>
    <property type="match status" value="1"/>
</dbReference>
<dbReference type="InterPro" id="IPR011989">
    <property type="entry name" value="ARM-like"/>
</dbReference>
<dbReference type="GO" id="GO:0010467">
    <property type="term" value="P:gene expression"/>
    <property type="evidence" value="ECO:0007669"/>
    <property type="project" value="UniProtKB-ARBA"/>
</dbReference>
<reference evidence="8" key="1">
    <citation type="submission" date="2023-03" db="EMBL/GenBank/DDBJ databases">
        <title>Mating type loci evolution in Malassezia.</title>
        <authorList>
            <person name="Coelho M.A."/>
        </authorList>
    </citation>
    <scope>NUCLEOTIDE SEQUENCE</scope>
    <source>
        <strain evidence="8">CBS 10434</strain>
    </source>
</reference>
<proteinExistence type="predicted"/>
<dbReference type="Proteomes" id="UP001220961">
    <property type="component" value="Chromosome 2"/>
</dbReference>
<keyword evidence="9" id="KW-1185">Reference proteome</keyword>
<dbReference type="InterPro" id="IPR013180">
    <property type="entry name" value="CTNNBL1_N"/>
</dbReference>
<evidence type="ECO:0000256" key="2">
    <source>
        <dbReference type="ARBA" id="ARBA00022553"/>
    </source>
</evidence>
<dbReference type="InterPro" id="IPR016024">
    <property type="entry name" value="ARM-type_fold"/>
</dbReference>
<gene>
    <name evidence="8" type="ORF">MCAP1_000975</name>
</gene>
<dbReference type="InterPro" id="IPR039678">
    <property type="entry name" value="CTNNBL1"/>
</dbReference>
<feature type="compositionally biased region" description="Acidic residues" evidence="6">
    <location>
        <begin position="58"/>
        <end position="67"/>
    </location>
</feature>
<keyword evidence="5" id="KW-0539">Nucleus</keyword>
<evidence type="ECO:0000256" key="5">
    <source>
        <dbReference type="ARBA" id="ARBA00023242"/>
    </source>
</evidence>
<dbReference type="GO" id="GO:0005681">
    <property type="term" value="C:spliceosomal complex"/>
    <property type="evidence" value="ECO:0007669"/>
    <property type="project" value="TreeGrafter"/>
</dbReference>
<keyword evidence="4" id="KW-0175">Coiled coil</keyword>
<feature type="domain" description="Beta-catenin-like protein 1 N-terminal" evidence="7">
    <location>
        <begin position="75"/>
        <end position="188"/>
    </location>
</feature>
<keyword evidence="3" id="KW-0677">Repeat</keyword>
<comment type="subcellular location">
    <subcellularLocation>
        <location evidence="1">Nucleus</location>
    </subcellularLocation>
</comment>
<dbReference type="SMART" id="SM01156">
    <property type="entry name" value="DUF1716"/>
    <property type="match status" value="1"/>
</dbReference>
<feature type="compositionally biased region" description="Basic and acidic residues" evidence="6">
    <location>
        <begin position="40"/>
        <end position="57"/>
    </location>
</feature>
<evidence type="ECO:0000259" key="7">
    <source>
        <dbReference type="SMART" id="SM01156"/>
    </source>
</evidence>
<evidence type="ECO:0000313" key="9">
    <source>
        <dbReference type="Proteomes" id="UP001220961"/>
    </source>
</evidence>
<sequence length="555" mass="60266">MDVGKLFQLPTVSSSAVNKRKWGAPPPGAAPAAVEDAERDEGVTRPAPEPKRTRVDEFEPDDGDDEEGRFFGGGLTDEQERILEIMNRNATDSAESGARAVDDVAETRQRLVQLERAIEKNQAMRLKYPDDPHRFIDSEADLDSALRALALLTTNARALYPVLLHQGSAASVVGLLAHENADMAAAAIQVLEELTDDDVVDAADEAGAAAMQALVDALLESQVLELLVSNLKRFHDTPPSSDDAAAMENYESDRQAVYHTLSVLENVVSLRPSAAEHLGRATPLLAWLLARMLRAGRLDQNQAYAAELLAILLHDNDANRAALVRVQGVDTLLQVLARYRHADPRDAEEAEFLENSVDALCAALTVRESRAQFLEAEGLELMVLLLKAKHQARGGALKVLDHALSDADGGAACAHFVEALGLRALCPLLMRPMEGKGALRAPDMEHLLGVLAALLHNLDSDSALRTRVLAKFVEQSHAKTDRLLALRAAARERVQAAEPRLAEEQAVLAAEGIESADIDALVYARRLESGLYALQQLDYVLAWLAMEDDGVRTAY</sequence>
<evidence type="ECO:0000256" key="3">
    <source>
        <dbReference type="ARBA" id="ARBA00022737"/>
    </source>
</evidence>
<accession>A0AAF0E5V3</accession>
<dbReference type="AlphaFoldDB" id="A0AAF0E5V3"/>
<evidence type="ECO:0000256" key="6">
    <source>
        <dbReference type="SAM" id="MobiDB-lite"/>
    </source>
</evidence>
<keyword evidence="2" id="KW-0597">Phosphoprotein</keyword>
<dbReference type="Gene3D" id="1.25.10.10">
    <property type="entry name" value="Leucine-rich Repeat Variant"/>
    <property type="match status" value="1"/>
</dbReference>
<evidence type="ECO:0000256" key="1">
    <source>
        <dbReference type="ARBA" id="ARBA00004123"/>
    </source>
</evidence>
<dbReference type="FunFam" id="1.25.10.10:FF:001136">
    <property type="entry name" value="Beta-catenin-like protein 1"/>
    <property type="match status" value="1"/>
</dbReference>
<dbReference type="EMBL" id="CP119909">
    <property type="protein sequence ID" value="WFD18764.1"/>
    <property type="molecule type" value="Genomic_DNA"/>
</dbReference>
<evidence type="ECO:0000256" key="4">
    <source>
        <dbReference type="ARBA" id="ARBA00023054"/>
    </source>
</evidence>